<feature type="compositionally biased region" description="Basic and acidic residues" evidence="1">
    <location>
        <begin position="382"/>
        <end position="455"/>
    </location>
</feature>
<reference evidence="3 4" key="1">
    <citation type="journal article" date="2009" name="Science">
        <title>Green evolution and dynamic adaptations revealed by genomes of the marine picoeukaryotes Micromonas.</title>
        <authorList>
            <person name="Worden A.Z."/>
            <person name="Lee J.H."/>
            <person name="Mock T."/>
            <person name="Rouze P."/>
            <person name="Simmons M.P."/>
            <person name="Aerts A.L."/>
            <person name="Allen A.E."/>
            <person name="Cuvelier M.L."/>
            <person name="Derelle E."/>
            <person name="Everett M.V."/>
            <person name="Foulon E."/>
            <person name="Grimwood J."/>
            <person name="Gundlach H."/>
            <person name="Henrissat B."/>
            <person name="Napoli C."/>
            <person name="McDonald S.M."/>
            <person name="Parker M.S."/>
            <person name="Rombauts S."/>
            <person name="Salamov A."/>
            <person name="Von Dassow P."/>
            <person name="Badger J.H."/>
            <person name="Coutinho P.M."/>
            <person name="Demir E."/>
            <person name="Dubchak I."/>
            <person name="Gentemann C."/>
            <person name="Eikrem W."/>
            <person name="Gready J.E."/>
            <person name="John U."/>
            <person name="Lanier W."/>
            <person name="Lindquist E.A."/>
            <person name="Lucas S."/>
            <person name="Mayer K.F."/>
            <person name="Moreau H."/>
            <person name="Not F."/>
            <person name="Otillar R."/>
            <person name="Panaud O."/>
            <person name="Pangilinan J."/>
            <person name="Paulsen I."/>
            <person name="Piegu B."/>
            <person name="Poliakov A."/>
            <person name="Robbens S."/>
            <person name="Schmutz J."/>
            <person name="Toulza E."/>
            <person name="Wyss T."/>
            <person name="Zelensky A."/>
            <person name="Zhou K."/>
            <person name="Armbrust E.V."/>
            <person name="Bhattacharya D."/>
            <person name="Goodenough U.W."/>
            <person name="Van de Peer Y."/>
            <person name="Grigoriev I.V."/>
        </authorList>
    </citation>
    <scope>NUCLEOTIDE SEQUENCE [LARGE SCALE GENOMIC DNA]</scope>
    <source>
        <strain evidence="4">RCC299 / NOUM17</strain>
    </source>
</reference>
<dbReference type="RefSeq" id="XP_002508249.1">
    <property type="nucleotide sequence ID" value="XM_002508203.1"/>
</dbReference>
<accession>C1FG93</accession>
<sequence length="1190" mass="125193">MSANDNKIVPSDQSRSPASEDHDTRVATRAYAVRHGDTTLEHLSSERGLDYDEVLRLNPAVSARNGLLKAGDVLKLPKQGASGPKRADGVDGAAQSPGPSTAPSSADDANAPAVVDARIVGEADPAGDAPRGDSRDDGADDTGDPVPPGSRRTSREDDASSSASASEGTTETTAESSSPSSPPPPSSPTDDASSRPESLDDVREDMRVRGVSAVRGFGGVVGALVKTAGASVDGIREAAAASSAALRESSEDLQRTSAWVNAEVTGIATKAGEEIENLRRSRNAARKEGDDAAAEGGDPASESEESPGTAEAPAAGSTPPPPTPPGSPARLARTTDEERAERRRKAEEDAAARREKSKSMAEAVRGKLKSAQDAAGSLVHKMRQDEGTARMGREDEKRKENEGNRGLEEAAKARLAEAAAKRRAEAMARQAAREAERAARRKERDRLRDAQDKQRRAAAAAAKPAAAKPAAVKPAAAKPTAAKPAAAKPTKQSEDKVQVDLKAKVEADRAKAEREREARRRDFEARRKAREERRKEEKGDASKVKPAESKPAFELPFQVKKSAAEPKPVQGEPAARIRALADRVRERPEETARVVASAAAGAAAGAIAGGLTRVGFVAAVAAMTRRAFENGLLATAGGIFWDGAGITAATRAKGELARVRAGGPDAMEPTFAESCRDARDARRLDLPARVGPALNFGRFLPGGGVVACLKLVLFGIAEERRAGDAGGASSADPAAPPGGADDDVAAIAALAAAEAAVAAAEAAAASTPETTPAKDSTHAVVPKLSPVPPGSPTTPATTPPRIANAAEPSSTPATPPPRSAYPAKTPGKTRGGADDDDETDPLTPRTLGAVGMSGAASPPPASPAPAAPVLSPRRPPPGEDATRDEYRVAELKLEGRRDALMQRYVAAEAAEGRTVDPTVIVPPSPAAPSRRWLTKTSPSASPSRGVPKLDLTRLNGNAEDESLTERRMGGDGDDKAASDEADPGVAKKFDDERAGDAELRWRVERLDRECAILEGRLAFREDEKTRELRAMREKETANAARRVKKSIWHFATSLKRRALLAWVLELDEATRRKRLLRKALARMRMRTLSDSFEGWLEFRRKAKEQRLERKVAELERRAAAAEAAEVAAQRDREAARREAEEKAASLAEAEAREAEARREVAAIRGEDAEPWSPASAATATPLGATTPASP</sequence>
<evidence type="ECO:0000256" key="1">
    <source>
        <dbReference type="SAM" id="MobiDB-lite"/>
    </source>
</evidence>
<feature type="compositionally biased region" description="Basic and acidic residues" evidence="1">
    <location>
        <begin position="876"/>
        <end position="888"/>
    </location>
</feature>
<dbReference type="InParanoid" id="C1FG93"/>
<dbReference type="EMBL" id="CP001575">
    <property type="protein sequence ID" value="ACO69507.1"/>
    <property type="molecule type" value="Genomic_DNA"/>
</dbReference>
<protein>
    <recommendedName>
        <fullName evidence="2">LysM domain-containing protein</fullName>
    </recommendedName>
</protein>
<keyword evidence="4" id="KW-1185">Reference proteome</keyword>
<feature type="compositionally biased region" description="Polar residues" evidence="1">
    <location>
        <begin position="1"/>
        <end position="17"/>
    </location>
</feature>
<feature type="region of interest" description="Disordered" evidence="1">
    <location>
        <begin position="268"/>
        <end position="574"/>
    </location>
</feature>
<feature type="region of interest" description="Disordered" evidence="1">
    <location>
        <begin position="1124"/>
        <end position="1190"/>
    </location>
</feature>
<dbReference type="InterPro" id="IPR018392">
    <property type="entry name" value="LysM"/>
</dbReference>
<name>C1FG93_MICCC</name>
<dbReference type="GeneID" id="8245594"/>
<dbReference type="OMA" id="IWHFATS"/>
<feature type="region of interest" description="Disordered" evidence="1">
    <location>
        <begin position="766"/>
        <end position="888"/>
    </location>
</feature>
<feature type="domain" description="LysM" evidence="2">
    <location>
        <begin position="29"/>
        <end position="76"/>
    </location>
</feature>
<feature type="compositionally biased region" description="Pro residues" evidence="1">
    <location>
        <begin position="857"/>
        <end position="866"/>
    </location>
</feature>
<feature type="compositionally biased region" description="Basic and acidic residues" evidence="1">
    <location>
        <begin position="963"/>
        <end position="978"/>
    </location>
</feature>
<feature type="compositionally biased region" description="Low complexity" evidence="1">
    <location>
        <begin position="793"/>
        <end position="812"/>
    </location>
</feature>
<feature type="compositionally biased region" description="Basic and acidic residues" evidence="1">
    <location>
        <begin position="333"/>
        <end position="359"/>
    </location>
</feature>
<organism evidence="3 4">
    <name type="scientific">Micromonas commoda (strain RCC299 / NOUM17 / CCMP2709)</name>
    <name type="common">Picoplanktonic green alga</name>
    <dbReference type="NCBI Taxonomy" id="296587"/>
    <lineage>
        <taxon>Eukaryota</taxon>
        <taxon>Viridiplantae</taxon>
        <taxon>Chlorophyta</taxon>
        <taxon>Mamiellophyceae</taxon>
        <taxon>Mamiellales</taxon>
        <taxon>Mamiellaceae</taxon>
        <taxon>Micromonas</taxon>
    </lineage>
</organism>
<feature type="compositionally biased region" description="Pro residues" evidence="1">
    <location>
        <begin position="318"/>
        <end position="327"/>
    </location>
</feature>
<dbReference type="AlphaFoldDB" id="C1FG93"/>
<dbReference type="Proteomes" id="UP000002009">
    <property type="component" value="Chromosome 8"/>
</dbReference>
<feature type="compositionally biased region" description="Low complexity" evidence="1">
    <location>
        <begin position="294"/>
        <end position="317"/>
    </location>
</feature>
<evidence type="ECO:0000259" key="2">
    <source>
        <dbReference type="PROSITE" id="PS51782"/>
    </source>
</evidence>
<feature type="region of interest" description="Disordered" evidence="1">
    <location>
        <begin position="64"/>
        <end position="204"/>
    </location>
</feature>
<feature type="compositionally biased region" description="Basic and acidic residues" evidence="1">
    <location>
        <begin position="192"/>
        <end position="204"/>
    </location>
</feature>
<feature type="compositionally biased region" description="Basic and acidic residues" evidence="1">
    <location>
        <begin position="491"/>
        <end position="548"/>
    </location>
</feature>
<proteinExistence type="predicted"/>
<feature type="region of interest" description="Disordered" evidence="1">
    <location>
        <begin position="916"/>
        <end position="989"/>
    </location>
</feature>
<feature type="compositionally biased region" description="Low complexity" evidence="1">
    <location>
        <begin position="160"/>
        <end position="179"/>
    </location>
</feature>
<dbReference type="PROSITE" id="PS51782">
    <property type="entry name" value="LYSM"/>
    <property type="match status" value="1"/>
</dbReference>
<feature type="compositionally biased region" description="Basic and acidic residues" evidence="1">
    <location>
        <begin position="1128"/>
        <end position="1167"/>
    </location>
</feature>
<dbReference type="KEGG" id="mis:MICPUN_60780"/>
<feature type="compositionally biased region" description="Low complexity" evidence="1">
    <location>
        <begin position="93"/>
        <end position="117"/>
    </location>
</feature>
<feature type="region of interest" description="Disordered" evidence="1">
    <location>
        <begin position="1"/>
        <end position="26"/>
    </location>
</feature>
<evidence type="ECO:0000313" key="4">
    <source>
        <dbReference type="Proteomes" id="UP000002009"/>
    </source>
</evidence>
<evidence type="ECO:0000313" key="3">
    <source>
        <dbReference type="EMBL" id="ACO69507.1"/>
    </source>
</evidence>
<gene>
    <name evidence="3" type="ORF">MICPUN_60780</name>
</gene>
<feature type="compositionally biased region" description="Basic and acidic residues" evidence="1">
    <location>
        <begin position="271"/>
        <end position="290"/>
    </location>
</feature>
<feature type="compositionally biased region" description="Low complexity" evidence="1">
    <location>
        <begin position="457"/>
        <end position="490"/>
    </location>
</feature>
<feature type="compositionally biased region" description="Low complexity" evidence="1">
    <location>
        <begin position="1172"/>
        <end position="1190"/>
    </location>
</feature>